<proteinExistence type="predicted"/>
<dbReference type="Proteomes" id="UP000682733">
    <property type="component" value="Unassembled WGS sequence"/>
</dbReference>
<feature type="non-terminal residue" evidence="1">
    <location>
        <position position="53"/>
    </location>
</feature>
<evidence type="ECO:0000313" key="3">
    <source>
        <dbReference type="Proteomes" id="UP000677228"/>
    </source>
</evidence>
<feature type="non-terminal residue" evidence="1">
    <location>
        <position position="1"/>
    </location>
</feature>
<dbReference type="AlphaFoldDB" id="A0A8S2G9D0"/>
<evidence type="ECO:0000313" key="1">
    <source>
        <dbReference type="EMBL" id="CAF1632380.1"/>
    </source>
</evidence>
<organism evidence="1 3">
    <name type="scientific">Didymodactylos carnosus</name>
    <dbReference type="NCBI Taxonomy" id="1234261"/>
    <lineage>
        <taxon>Eukaryota</taxon>
        <taxon>Metazoa</taxon>
        <taxon>Spiralia</taxon>
        <taxon>Gnathifera</taxon>
        <taxon>Rotifera</taxon>
        <taxon>Eurotatoria</taxon>
        <taxon>Bdelloidea</taxon>
        <taxon>Philodinida</taxon>
        <taxon>Philodinidae</taxon>
        <taxon>Didymodactylos</taxon>
    </lineage>
</organism>
<dbReference type="Proteomes" id="UP000677228">
    <property type="component" value="Unassembled WGS sequence"/>
</dbReference>
<gene>
    <name evidence="1" type="ORF">OVA965_LOCUS43793</name>
    <name evidence="2" type="ORF">TMI583_LOCUS46195</name>
</gene>
<reference evidence="1" key="1">
    <citation type="submission" date="2021-02" db="EMBL/GenBank/DDBJ databases">
        <authorList>
            <person name="Nowell W R."/>
        </authorList>
    </citation>
    <scope>NUCLEOTIDE SEQUENCE</scope>
</reference>
<name>A0A8S2G9D0_9BILA</name>
<dbReference type="EMBL" id="CAJOBA010085111">
    <property type="protein sequence ID" value="CAF4459791.1"/>
    <property type="molecule type" value="Genomic_DNA"/>
</dbReference>
<sequence length="53" mass="6417">MNKQTSYQEFLRNHDKRDYVEKFQQHTKKLLDISLELFASDLPNMQYLALLTI</sequence>
<dbReference type="EMBL" id="CAJNOK010059334">
    <property type="protein sequence ID" value="CAF1632380.1"/>
    <property type="molecule type" value="Genomic_DNA"/>
</dbReference>
<evidence type="ECO:0000313" key="2">
    <source>
        <dbReference type="EMBL" id="CAF4459791.1"/>
    </source>
</evidence>
<comment type="caution">
    <text evidence="1">The sequence shown here is derived from an EMBL/GenBank/DDBJ whole genome shotgun (WGS) entry which is preliminary data.</text>
</comment>
<accession>A0A8S2G9D0</accession>
<protein>
    <submittedName>
        <fullName evidence="1">Uncharacterized protein</fullName>
    </submittedName>
</protein>